<proteinExistence type="predicted"/>
<protein>
    <submittedName>
        <fullName evidence="1">Uncharacterized protein</fullName>
    </submittedName>
</protein>
<dbReference type="Proteomes" id="UP000235826">
    <property type="component" value="Chromosome"/>
</dbReference>
<accession>A0A2K9PQZ2</accession>
<dbReference type="KEGG" id="fek:C1H87_12500"/>
<gene>
    <name evidence="1" type="ORF">C1H87_12500</name>
</gene>
<organism evidence="1 2">
    <name type="scientific">Flavivirga eckloniae</name>
    <dbReference type="NCBI Taxonomy" id="1803846"/>
    <lineage>
        <taxon>Bacteria</taxon>
        <taxon>Pseudomonadati</taxon>
        <taxon>Bacteroidota</taxon>
        <taxon>Flavobacteriia</taxon>
        <taxon>Flavobacteriales</taxon>
        <taxon>Flavobacteriaceae</taxon>
        <taxon>Flavivirga</taxon>
    </lineage>
</organism>
<sequence>MKSFLAYILLFSLVLRPAYNIGYVAYFQLNIDYIIETYCVNKEKPELQCNGKCHLASQLTVNPIENTEDNSYLGSIFEAFVPVYLHKNKSHFILEQPIALVKHNWNYNNMFSTPVRDILIPPPQA</sequence>
<evidence type="ECO:0000313" key="1">
    <source>
        <dbReference type="EMBL" id="AUP79482.1"/>
    </source>
</evidence>
<dbReference type="EMBL" id="CP025791">
    <property type="protein sequence ID" value="AUP79482.1"/>
    <property type="molecule type" value="Genomic_DNA"/>
</dbReference>
<evidence type="ECO:0000313" key="2">
    <source>
        <dbReference type="Proteomes" id="UP000235826"/>
    </source>
</evidence>
<keyword evidence="2" id="KW-1185">Reference proteome</keyword>
<dbReference type="OrthoDB" id="980645at2"/>
<name>A0A2K9PQZ2_9FLAO</name>
<reference evidence="1 2" key="1">
    <citation type="submission" date="2018-01" db="EMBL/GenBank/DDBJ databases">
        <title>Complete genome sequence of Flavivirga eckloniae ECD14 isolated from seaweed Ecklonia cava.</title>
        <authorList>
            <person name="Lee J.H."/>
            <person name="Baik K.S."/>
            <person name="Seong C.N."/>
        </authorList>
    </citation>
    <scope>NUCLEOTIDE SEQUENCE [LARGE SCALE GENOMIC DNA]</scope>
    <source>
        <strain evidence="1 2">ECD14</strain>
    </source>
</reference>
<dbReference type="RefSeq" id="WP_102756137.1">
    <property type="nucleotide sequence ID" value="NZ_CP025791.1"/>
</dbReference>
<dbReference type="AlphaFoldDB" id="A0A2K9PQZ2"/>